<reference evidence="1" key="1">
    <citation type="submission" date="2022-08" db="EMBL/GenBank/DDBJ databases">
        <authorList>
            <person name="Deng Y."/>
            <person name="Han X.-F."/>
            <person name="Zhang Y.-Q."/>
        </authorList>
    </citation>
    <scope>NUCLEOTIDE SEQUENCE</scope>
    <source>
        <strain evidence="1">CPCC 205763</strain>
    </source>
</reference>
<dbReference type="RefSeq" id="WP_259505410.1">
    <property type="nucleotide sequence ID" value="NZ_JANLCM010000001.1"/>
</dbReference>
<dbReference type="EMBL" id="JANLCM010000001">
    <property type="protein sequence ID" value="MCS5717282.1"/>
    <property type="molecule type" value="Genomic_DNA"/>
</dbReference>
<proteinExistence type="predicted"/>
<name>A0ABT2GM26_9MICO</name>
<dbReference type="Proteomes" id="UP001165584">
    <property type="component" value="Unassembled WGS sequence"/>
</dbReference>
<comment type="caution">
    <text evidence="1">The sequence shown here is derived from an EMBL/GenBank/DDBJ whole genome shotgun (WGS) entry which is preliminary data.</text>
</comment>
<organism evidence="1 2">
    <name type="scientific">Herbiconiux aconitum</name>
    <dbReference type="NCBI Taxonomy" id="2970913"/>
    <lineage>
        <taxon>Bacteria</taxon>
        <taxon>Bacillati</taxon>
        <taxon>Actinomycetota</taxon>
        <taxon>Actinomycetes</taxon>
        <taxon>Micrococcales</taxon>
        <taxon>Microbacteriaceae</taxon>
        <taxon>Herbiconiux</taxon>
    </lineage>
</organism>
<gene>
    <name evidence="1" type="ORF">N1027_03935</name>
</gene>
<evidence type="ECO:0000313" key="1">
    <source>
        <dbReference type="EMBL" id="MCS5717282.1"/>
    </source>
</evidence>
<sequence>MTVAFVVLGILALIGIVATVRSVALDGYRRAPLRGSSTRNGEGHFAAH</sequence>
<accession>A0ABT2GM26</accession>
<keyword evidence="2" id="KW-1185">Reference proteome</keyword>
<protein>
    <submittedName>
        <fullName evidence="1">Uncharacterized protein</fullName>
    </submittedName>
</protein>
<evidence type="ECO:0000313" key="2">
    <source>
        <dbReference type="Proteomes" id="UP001165584"/>
    </source>
</evidence>